<dbReference type="Pfam" id="PF13426">
    <property type="entry name" value="PAS_9"/>
    <property type="match status" value="6"/>
</dbReference>
<keyword evidence="5" id="KW-0808">Transferase</keyword>
<feature type="domain" description="PAS" evidence="3">
    <location>
        <begin position="694"/>
        <end position="749"/>
    </location>
</feature>
<dbReference type="EMBL" id="CP009517">
    <property type="protein sequence ID" value="AKB83497.1"/>
    <property type="molecule type" value="Genomic_DNA"/>
</dbReference>
<dbReference type="InterPro" id="IPR013655">
    <property type="entry name" value="PAS_fold_3"/>
</dbReference>
<evidence type="ECO:0000313" key="6">
    <source>
        <dbReference type="Proteomes" id="UP000033066"/>
    </source>
</evidence>
<keyword evidence="5" id="KW-0418">Kinase</keyword>
<dbReference type="PROSITE" id="PS50113">
    <property type="entry name" value="PAC"/>
    <property type="match status" value="7"/>
</dbReference>
<dbReference type="Gene3D" id="2.10.70.100">
    <property type="match status" value="1"/>
</dbReference>
<accession>A0A0E3SP77</accession>
<keyword evidence="1" id="KW-0175">Coiled coil</keyword>
<feature type="domain" description="PAS" evidence="3">
    <location>
        <begin position="968"/>
        <end position="1037"/>
    </location>
</feature>
<evidence type="ECO:0000259" key="2">
    <source>
        <dbReference type="PROSITE" id="PS50109"/>
    </source>
</evidence>
<dbReference type="PROSITE" id="PS50112">
    <property type="entry name" value="PAS"/>
    <property type="match status" value="6"/>
</dbReference>
<dbReference type="InterPro" id="IPR000014">
    <property type="entry name" value="PAS"/>
</dbReference>
<dbReference type="Pfam" id="PF02518">
    <property type="entry name" value="HATPase_c"/>
    <property type="match status" value="1"/>
</dbReference>
<keyword evidence="6" id="KW-1185">Reference proteome</keyword>
<feature type="domain" description="PAC" evidence="4">
    <location>
        <begin position="395"/>
        <end position="447"/>
    </location>
</feature>
<dbReference type="PROSITE" id="PS50109">
    <property type="entry name" value="HIS_KIN"/>
    <property type="match status" value="1"/>
</dbReference>
<name>A0A0E3SP77_METBA</name>
<reference evidence="5" key="1">
    <citation type="submission" date="2014-07" db="EMBL/GenBank/DDBJ databases">
        <title>Methanogenic archaea and the global carbon cycle.</title>
        <authorList>
            <person name="Henriksen J.R."/>
            <person name="Luke J."/>
            <person name="Reinhart S."/>
            <person name="Benedict M.N."/>
            <person name="Youngblut N.D."/>
            <person name="Metcalf M.E."/>
            <person name="Whitaker R.J."/>
            <person name="Metcalf W.W."/>
        </authorList>
    </citation>
    <scope>NUCLEOTIDE SEQUENCE [LARGE SCALE GENOMIC DNA]</scope>
    <source>
        <strain evidence="5">3</strain>
    </source>
</reference>
<dbReference type="Pfam" id="PF08447">
    <property type="entry name" value="PAS_3"/>
    <property type="match status" value="1"/>
</dbReference>
<feature type="domain" description="PAS" evidence="3">
    <location>
        <begin position="1094"/>
        <end position="1136"/>
    </location>
</feature>
<dbReference type="PANTHER" id="PTHR43065">
    <property type="entry name" value="SENSOR HISTIDINE KINASE"/>
    <property type="match status" value="1"/>
</dbReference>
<dbReference type="Proteomes" id="UP000033066">
    <property type="component" value="Chromosome"/>
</dbReference>
<feature type="domain" description="PAC" evidence="4">
    <location>
        <begin position="919"/>
        <end position="971"/>
    </location>
</feature>
<feature type="domain" description="PAC" evidence="4">
    <location>
        <begin position="765"/>
        <end position="817"/>
    </location>
</feature>
<dbReference type="STRING" id="1434107.MSBR3_2919"/>
<dbReference type="PANTHER" id="PTHR43065:SF23">
    <property type="entry name" value="SENSOR HISTIDINE KINASE PDTAS"/>
    <property type="match status" value="1"/>
</dbReference>
<dbReference type="NCBIfam" id="TIGR00229">
    <property type="entry name" value="sensory_box"/>
    <property type="match status" value="7"/>
</dbReference>
<gene>
    <name evidence="5" type="ORF">MSBR3_2919</name>
</gene>
<dbReference type="PATRIC" id="fig|1434107.4.peg.3700"/>
<dbReference type="GO" id="GO:0016301">
    <property type="term" value="F:kinase activity"/>
    <property type="evidence" value="ECO:0007669"/>
    <property type="project" value="UniProtKB-KW"/>
</dbReference>
<evidence type="ECO:0000256" key="1">
    <source>
        <dbReference type="SAM" id="Coils"/>
    </source>
</evidence>
<dbReference type="InterPro" id="IPR000700">
    <property type="entry name" value="PAS-assoc_C"/>
</dbReference>
<dbReference type="InterPro" id="IPR036890">
    <property type="entry name" value="HATPase_C_sf"/>
</dbReference>
<dbReference type="Gene3D" id="3.30.450.20">
    <property type="entry name" value="PAS domain"/>
    <property type="match status" value="7"/>
</dbReference>
<dbReference type="SMART" id="SM00387">
    <property type="entry name" value="HATPase_c"/>
    <property type="match status" value="1"/>
</dbReference>
<dbReference type="Pfam" id="PF10114">
    <property type="entry name" value="PocR"/>
    <property type="match status" value="1"/>
</dbReference>
<feature type="domain" description="PAC" evidence="4">
    <location>
        <begin position="1169"/>
        <end position="1218"/>
    </location>
</feature>
<feature type="coiled-coil region" evidence="1">
    <location>
        <begin position="808"/>
        <end position="835"/>
    </location>
</feature>
<dbReference type="Gene3D" id="3.30.565.10">
    <property type="entry name" value="Histidine kinase-like ATPase, C-terminal domain"/>
    <property type="match status" value="1"/>
</dbReference>
<dbReference type="InterPro" id="IPR035965">
    <property type="entry name" value="PAS-like_dom_sf"/>
</dbReference>
<dbReference type="InterPro" id="IPR011495">
    <property type="entry name" value="Sig_transdc_His_kin_sub2_dim/P"/>
</dbReference>
<dbReference type="GeneID" id="31594480"/>
<dbReference type="SUPFAM" id="SSF55874">
    <property type="entry name" value="ATPase domain of HSP90 chaperone/DNA topoisomerase II/histidine kinase"/>
    <property type="match status" value="1"/>
</dbReference>
<dbReference type="Pfam" id="PF07568">
    <property type="entry name" value="HisKA_2"/>
    <property type="match status" value="1"/>
</dbReference>
<feature type="domain" description="PAC" evidence="4">
    <location>
        <begin position="641"/>
        <end position="693"/>
    </location>
</feature>
<feature type="domain" description="Histidine kinase" evidence="2">
    <location>
        <begin position="1226"/>
        <end position="1431"/>
    </location>
</feature>
<dbReference type="FunFam" id="3.30.450.20:FF:000088">
    <property type="entry name" value="Sensory transduction histidine kinase"/>
    <property type="match status" value="1"/>
</dbReference>
<organism evidence="5 6">
    <name type="scientific">Methanosarcina barkeri 3</name>
    <dbReference type="NCBI Taxonomy" id="1434107"/>
    <lineage>
        <taxon>Archaea</taxon>
        <taxon>Methanobacteriati</taxon>
        <taxon>Methanobacteriota</taxon>
        <taxon>Stenosarchaea group</taxon>
        <taxon>Methanomicrobia</taxon>
        <taxon>Methanosarcinales</taxon>
        <taxon>Methanosarcinaceae</taxon>
        <taxon>Methanosarcina</taxon>
    </lineage>
</organism>
<dbReference type="SUPFAM" id="SSF55785">
    <property type="entry name" value="PYP-like sensor domain (PAS domain)"/>
    <property type="match status" value="7"/>
</dbReference>
<feature type="domain" description="PAC" evidence="4">
    <location>
        <begin position="519"/>
        <end position="571"/>
    </location>
</feature>
<feature type="domain" description="PAS" evidence="3">
    <location>
        <begin position="843"/>
        <end position="915"/>
    </location>
</feature>
<dbReference type="RefSeq" id="WP_080942336.1">
    <property type="nucleotide sequence ID" value="NZ_CP009517.1"/>
</dbReference>
<dbReference type="SMART" id="SM00091">
    <property type="entry name" value="PAS"/>
    <property type="match status" value="6"/>
</dbReference>
<feature type="domain" description="PAC" evidence="4">
    <location>
        <begin position="1041"/>
        <end position="1093"/>
    </location>
</feature>
<dbReference type="InterPro" id="IPR001610">
    <property type="entry name" value="PAC"/>
</dbReference>
<evidence type="ECO:0000313" key="5">
    <source>
        <dbReference type="EMBL" id="AKB83497.1"/>
    </source>
</evidence>
<dbReference type="InterPro" id="IPR018771">
    <property type="entry name" value="PocR_dom"/>
</dbReference>
<dbReference type="HOGENOM" id="CLU_000445_114_57_2"/>
<evidence type="ECO:0000259" key="4">
    <source>
        <dbReference type="PROSITE" id="PS50113"/>
    </source>
</evidence>
<dbReference type="KEGG" id="mbak:MSBR3_2919"/>
<dbReference type="InterPro" id="IPR003594">
    <property type="entry name" value="HATPase_dom"/>
</dbReference>
<dbReference type="CDD" id="cd00130">
    <property type="entry name" value="PAS"/>
    <property type="match status" value="6"/>
</dbReference>
<feature type="domain" description="PAS" evidence="3">
    <location>
        <begin position="448"/>
        <end position="503"/>
    </location>
</feature>
<proteinExistence type="predicted"/>
<protein>
    <submittedName>
        <fullName evidence="5">Sensory transduction histidine kinase</fullName>
    </submittedName>
</protein>
<evidence type="ECO:0000259" key="3">
    <source>
        <dbReference type="PROSITE" id="PS50112"/>
    </source>
</evidence>
<feature type="domain" description="PAS" evidence="3">
    <location>
        <begin position="568"/>
        <end position="637"/>
    </location>
</feature>
<sequence length="1433" mass="162243">MTAKMDQFPAINSNPVLSVAKDGVVLYSNKAGEPLLYDWGVRVGEKVPPYLEIFVQRTISRKNIEKIEVTLGKKVYFIVFHLSPEQECVNVYGFDISGRKKLEGKPQEGETQEKANLELARIIDAKAVQSLMSDFYTLAHIPMGLTDLKGNVLVSVGWQDICTRFHRISPEACKHCIESDINLTAGVAPGGYKLYKCKNNMWDVVTPVMVEGQHVGNIFSGHFFFEDEPLNYELFRSQARKYGFNEEEYLEALDKVPRLSKEAVNTSMTFFMTFANMISQLSYSNIKLSQSLAERDAVLDALQESEKRERARSEELEVLLDAVPVAVYIAHDPQAFQITGNRLSYEWLRIPVGTNFSKSAPEGEKPEMFKLLKDGVELQPEEMPSQLSATGIEINDCELDIVSAEGRIRHVLGNARPLRDEQGNLRGSISAFIDITERKKVEEALRVSNIYNRSLIEASLDPLVTIGRDGKITDVNGATEQVTGYSRNDLIGTDFSDYFTEPEKARAGYQQVFKDSEVRDYPLEIRHKDGHITPVLYNASVYRDENGKVIGVFAAARDITAIKKAEEIIQTLANAVESSDDAILTKSLDGVIISWNKGAEKLYGYLAEEVLGKNVSMLEPDNTKGEIKNLIEKIKHGERVQHYETLRMKKDRTIINISVTLSPVFDTSGKLVAISTITRDITERKKAEEVIRLSNLYNRSLIEASLDPLVTIGRDGKITDVNNATEQVTGYSRNDLIGTDFSDYFTEPEKARAGYQQVFKDSEVRDYPLEIRHKDGHITPVLYNASVYRDENGKVIGVFAAARDITERKLAEEALKKAHENLEKLVEERTAELEKAYVSLKESEKGLAEAQEMAHIGNWEWDTETDKAYWSEEMYRIFKRAPQELAPSYDEFLSYIHPDDRDYVDSVLKKKAAVGEKTHSVEYRIILANEEERTVYMQSETAFDEKDTSVRVKGIIQDITERKRSEEKLQILANAMESSNDAIVTLSLNGVITSWNKAAEQIYGYSAEEILGEDISILEPENIKGEIKQFSEKIKQGKKVQHYESTRLKKDGTIINISVTLSPIFDTSGKLVAISGIVRDVTERIKAEEALRESEARLRQFYESDMLGVYYFNLDGSITDANDKLLEIVGYTREDLQAGKVNWNKMTPQQYCYLNERTLAELKTIGEKEPQEKEYIRKDGSHVPVIVGVATFDQARNEGIAFVLDITEKKKAEEALENFETARKKEIHHRIKNNLQVISSLLDLQADKFDNPRVIEAFRESQNRVISMALIHEELYKGEGTDTLDFSTYIRELAENLFQTYSLKSKNIHLSMDLEENVFLNMDTGVPLGIIVNELVSNSLKHAFPGKDKGEIQIKLHREKNGKHKKKDDKATSFILIVSDNGVGIPENLNIKNVDSLGIQLITTLADQLDGKFELKNNNGTEFIMRFTVIDRR</sequence>
<dbReference type="SMART" id="SM00086">
    <property type="entry name" value="PAC"/>
    <property type="match status" value="7"/>
</dbReference>
<dbReference type="InterPro" id="IPR005467">
    <property type="entry name" value="His_kinase_dom"/>
</dbReference>